<dbReference type="Proteomes" id="UP000199301">
    <property type="component" value="Unassembled WGS sequence"/>
</dbReference>
<dbReference type="EMBL" id="FNKO01000002">
    <property type="protein sequence ID" value="SDQ73824.1"/>
    <property type="molecule type" value="Genomic_DNA"/>
</dbReference>
<evidence type="ECO:0000256" key="1">
    <source>
        <dbReference type="SAM" id="MobiDB-lite"/>
    </source>
</evidence>
<keyword evidence="3" id="KW-1185">Reference proteome</keyword>
<reference evidence="3" key="1">
    <citation type="submission" date="2016-10" db="EMBL/GenBank/DDBJ databases">
        <authorList>
            <person name="Varghese N."/>
            <person name="Submissions S."/>
        </authorList>
    </citation>
    <scope>NUCLEOTIDE SEQUENCE [LARGE SCALE GENOMIC DNA]</scope>
    <source>
        <strain evidence="3">DSM 45459</strain>
    </source>
</reference>
<dbReference type="RefSeq" id="WP_092523217.1">
    <property type="nucleotide sequence ID" value="NZ_FNKO01000002.1"/>
</dbReference>
<dbReference type="Pfam" id="PF11343">
    <property type="entry name" value="DUF3145"/>
    <property type="match status" value="1"/>
</dbReference>
<evidence type="ECO:0008006" key="4">
    <source>
        <dbReference type="Google" id="ProtNLM"/>
    </source>
</evidence>
<organism evidence="2 3">
    <name type="scientific">Actinopolyspora saharensis</name>
    <dbReference type="NCBI Taxonomy" id="995062"/>
    <lineage>
        <taxon>Bacteria</taxon>
        <taxon>Bacillati</taxon>
        <taxon>Actinomycetota</taxon>
        <taxon>Actinomycetes</taxon>
        <taxon>Actinopolysporales</taxon>
        <taxon>Actinopolysporaceae</taxon>
        <taxon>Actinopolyspora</taxon>
    </lineage>
</organism>
<dbReference type="OrthoDB" id="3210860at2"/>
<accession>A0A1H1DBQ2</accession>
<evidence type="ECO:0000313" key="3">
    <source>
        <dbReference type="Proteomes" id="UP000199301"/>
    </source>
</evidence>
<gene>
    <name evidence="2" type="ORF">SAMN04489718_1999</name>
</gene>
<evidence type="ECO:0000313" key="2">
    <source>
        <dbReference type="EMBL" id="SDQ73824.1"/>
    </source>
</evidence>
<dbReference type="InterPro" id="IPR021491">
    <property type="entry name" value="DUF3145"/>
</dbReference>
<feature type="region of interest" description="Disordered" evidence="1">
    <location>
        <begin position="148"/>
        <end position="167"/>
    </location>
</feature>
<proteinExistence type="predicted"/>
<dbReference type="STRING" id="995062.SAMN04489718_1999"/>
<dbReference type="AlphaFoldDB" id="A0A1H1DBQ2"/>
<name>A0A1H1DBQ2_9ACTN</name>
<sequence>MSTSELTSGVVYIHSAPGAVCPHVERAVADVLGTRCALRWTAQPAAPGQLRAEYVWSSAPGTGARLAAALLAWPILRFEITEDPSAGVDGERFSHVPDLGLWRGRTGANGDIVVGEDQLRTLVAECRDAESFRHRATELLGSSWDEALEPFRSSGEGPPVERLHSVG</sequence>
<protein>
    <recommendedName>
        <fullName evidence="4">DUF3145 domain-containing protein</fullName>
    </recommendedName>
</protein>